<dbReference type="InterPro" id="IPR018320">
    <property type="entry name" value="DNA_polymerase_1"/>
</dbReference>
<dbReference type="EMBL" id="VULO01000004">
    <property type="protein sequence ID" value="MSS83991.1"/>
    <property type="molecule type" value="Genomic_DNA"/>
</dbReference>
<keyword evidence="7 15" id="KW-0378">Hydrolase</keyword>
<dbReference type="InterPro" id="IPR020045">
    <property type="entry name" value="DNA_polI_H3TH"/>
</dbReference>
<evidence type="ECO:0000256" key="14">
    <source>
        <dbReference type="NCBIfam" id="TIGR00593"/>
    </source>
</evidence>
<keyword evidence="9 15" id="KW-0239">DNA-directed DNA polymerase</keyword>
<gene>
    <name evidence="15 18" type="primary">polA</name>
    <name evidence="18" type="ORF">FYJ24_04260</name>
</gene>
<evidence type="ECO:0000256" key="2">
    <source>
        <dbReference type="ARBA" id="ARBA00022679"/>
    </source>
</evidence>
<dbReference type="Pfam" id="PF02739">
    <property type="entry name" value="5_3_exonuc_N"/>
    <property type="match status" value="1"/>
</dbReference>
<dbReference type="InterPro" id="IPR001098">
    <property type="entry name" value="DNA-dir_DNA_pol_A_palm_dom"/>
</dbReference>
<evidence type="ECO:0000256" key="5">
    <source>
        <dbReference type="ARBA" id="ARBA00022722"/>
    </source>
</evidence>
<dbReference type="SMART" id="SM00475">
    <property type="entry name" value="53EXOc"/>
    <property type="match status" value="1"/>
</dbReference>
<dbReference type="CDD" id="cd08637">
    <property type="entry name" value="DNA_pol_A_pol_I_C"/>
    <property type="match status" value="1"/>
</dbReference>
<evidence type="ECO:0000256" key="4">
    <source>
        <dbReference type="ARBA" id="ARBA00022705"/>
    </source>
</evidence>
<evidence type="ECO:0000256" key="10">
    <source>
        <dbReference type="ARBA" id="ARBA00023125"/>
    </source>
</evidence>
<dbReference type="Gene3D" id="1.20.1060.10">
    <property type="entry name" value="Taq DNA Polymerase, Chain T, domain 4"/>
    <property type="match status" value="1"/>
</dbReference>
<dbReference type="InterPro" id="IPR002421">
    <property type="entry name" value="5-3_exonuclease"/>
</dbReference>
<dbReference type="Proteomes" id="UP000470875">
    <property type="component" value="Unassembled WGS sequence"/>
</dbReference>
<comment type="similarity">
    <text evidence="1 15">Belongs to the DNA polymerase type-A family.</text>
</comment>
<keyword evidence="3 15" id="KW-0548">Nucleotidyltransferase</keyword>
<organism evidence="18 19">
    <name type="scientific">Scrofimicrobium canadense</name>
    <dbReference type="NCBI Taxonomy" id="2652290"/>
    <lineage>
        <taxon>Bacteria</taxon>
        <taxon>Bacillati</taxon>
        <taxon>Actinomycetota</taxon>
        <taxon>Actinomycetes</taxon>
        <taxon>Actinomycetales</taxon>
        <taxon>Actinomycetaceae</taxon>
        <taxon>Scrofimicrobium</taxon>
    </lineage>
</organism>
<keyword evidence="6 15" id="KW-0227">DNA damage</keyword>
<dbReference type="PANTHER" id="PTHR10133:SF27">
    <property type="entry name" value="DNA POLYMERASE NU"/>
    <property type="match status" value="1"/>
</dbReference>
<evidence type="ECO:0000256" key="7">
    <source>
        <dbReference type="ARBA" id="ARBA00022801"/>
    </source>
</evidence>
<dbReference type="EC" id="2.7.7.7" evidence="14 15"/>
<keyword evidence="2 15" id="KW-0808">Transferase</keyword>
<evidence type="ECO:0000256" key="8">
    <source>
        <dbReference type="ARBA" id="ARBA00022839"/>
    </source>
</evidence>
<evidence type="ECO:0000256" key="15">
    <source>
        <dbReference type="RuleBase" id="RU004460"/>
    </source>
</evidence>
<evidence type="ECO:0000256" key="1">
    <source>
        <dbReference type="ARBA" id="ARBA00007705"/>
    </source>
</evidence>
<dbReference type="CDD" id="cd09898">
    <property type="entry name" value="H3TH_53EXO"/>
    <property type="match status" value="1"/>
</dbReference>
<evidence type="ECO:0000256" key="3">
    <source>
        <dbReference type="ARBA" id="ARBA00022695"/>
    </source>
</evidence>
<dbReference type="InterPro" id="IPR020046">
    <property type="entry name" value="5-3_exonucl_a-hlix_arch_N"/>
</dbReference>
<feature type="domain" description="DNA-directed DNA polymerase family A palm" evidence="17">
    <location>
        <begin position="646"/>
        <end position="853"/>
    </location>
</feature>
<dbReference type="InterPro" id="IPR036397">
    <property type="entry name" value="RNaseH_sf"/>
</dbReference>
<protein>
    <recommendedName>
        <fullName evidence="14 15">DNA polymerase I</fullName>
        <ecNumber evidence="14 15">2.7.7.7</ecNumber>
    </recommendedName>
</protein>
<dbReference type="SUPFAM" id="SSF88723">
    <property type="entry name" value="PIN domain-like"/>
    <property type="match status" value="1"/>
</dbReference>
<keyword evidence="19" id="KW-1185">Reference proteome</keyword>
<dbReference type="PANTHER" id="PTHR10133">
    <property type="entry name" value="DNA POLYMERASE I"/>
    <property type="match status" value="1"/>
</dbReference>
<dbReference type="InterPro" id="IPR036279">
    <property type="entry name" value="5-3_exonuclease_C_sf"/>
</dbReference>
<dbReference type="CDD" id="cd06140">
    <property type="entry name" value="DNA_polA_I_Bacillus_like_exo"/>
    <property type="match status" value="1"/>
</dbReference>
<evidence type="ECO:0000259" key="17">
    <source>
        <dbReference type="SMART" id="SM00482"/>
    </source>
</evidence>
<dbReference type="SUPFAM" id="SSF56672">
    <property type="entry name" value="DNA/RNA polymerases"/>
    <property type="match status" value="1"/>
</dbReference>
<dbReference type="InterPro" id="IPR002298">
    <property type="entry name" value="DNA_polymerase_A"/>
</dbReference>
<evidence type="ECO:0000256" key="6">
    <source>
        <dbReference type="ARBA" id="ARBA00022763"/>
    </source>
</evidence>
<evidence type="ECO:0000256" key="13">
    <source>
        <dbReference type="ARBA" id="ARBA00053603"/>
    </source>
</evidence>
<dbReference type="Gene3D" id="3.30.70.370">
    <property type="match status" value="1"/>
</dbReference>
<keyword evidence="10 15" id="KW-0238">DNA-binding</keyword>
<dbReference type="GO" id="GO:0006302">
    <property type="term" value="P:double-strand break repair"/>
    <property type="evidence" value="ECO:0007669"/>
    <property type="project" value="TreeGrafter"/>
</dbReference>
<evidence type="ECO:0000313" key="18">
    <source>
        <dbReference type="EMBL" id="MSS83991.1"/>
    </source>
</evidence>
<dbReference type="NCBIfam" id="TIGR00593">
    <property type="entry name" value="pola"/>
    <property type="match status" value="1"/>
</dbReference>
<evidence type="ECO:0000259" key="16">
    <source>
        <dbReference type="SMART" id="SM00475"/>
    </source>
</evidence>
<dbReference type="CDD" id="cd09859">
    <property type="entry name" value="PIN_53EXO"/>
    <property type="match status" value="1"/>
</dbReference>
<reference evidence="18 19" key="1">
    <citation type="submission" date="2019-08" db="EMBL/GenBank/DDBJ databases">
        <title>In-depth cultivation of the pig gut microbiome towards novel bacterial diversity and tailored functional studies.</title>
        <authorList>
            <person name="Wylensek D."/>
            <person name="Hitch T.C.A."/>
            <person name="Clavel T."/>
        </authorList>
    </citation>
    <scope>NUCLEOTIDE SEQUENCE [LARGE SCALE GENOMIC DNA]</scope>
    <source>
        <strain evidence="18 19">WB03_NA08</strain>
    </source>
</reference>
<dbReference type="SUPFAM" id="SSF47807">
    <property type="entry name" value="5' to 3' exonuclease, C-terminal subdomain"/>
    <property type="match status" value="1"/>
</dbReference>
<comment type="function">
    <text evidence="15">In addition to polymerase activity, this DNA polymerase exhibits 5'-3' exonuclease activity.</text>
</comment>
<comment type="caution">
    <text evidence="18">The sequence shown here is derived from an EMBL/GenBank/DDBJ whole genome shotgun (WGS) entry which is preliminary data.</text>
</comment>
<dbReference type="GO" id="GO:0003677">
    <property type="term" value="F:DNA binding"/>
    <property type="evidence" value="ECO:0007669"/>
    <property type="project" value="UniProtKB-UniRule"/>
</dbReference>
<keyword evidence="5" id="KW-0540">Nuclease</keyword>
<comment type="function">
    <text evidence="13">In addition to polymerase activity, this DNA polymerase exhibits 3'-5' and 5'-3' exonuclease activity.</text>
</comment>
<dbReference type="NCBIfam" id="NF004397">
    <property type="entry name" value="PRK05755.1"/>
    <property type="match status" value="1"/>
</dbReference>
<dbReference type="GO" id="GO:0006261">
    <property type="term" value="P:DNA-templated DNA replication"/>
    <property type="evidence" value="ECO:0007669"/>
    <property type="project" value="UniProtKB-UniRule"/>
</dbReference>
<evidence type="ECO:0000256" key="9">
    <source>
        <dbReference type="ARBA" id="ARBA00022932"/>
    </source>
</evidence>
<dbReference type="Gene3D" id="1.10.150.20">
    <property type="entry name" value="5' to 3' exonuclease, C-terminal subdomain"/>
    <property type="match status" value="2"/>
</dbReference>
<dbReference type="InterPro" id="IPR008918">
    <property type="entry name" value="HhH2"/>
</dbReference>
<accession>A0A6N7W3K4</accession>
<dbReference type="InterPro" id="IPR029060">
    <property type="entry name" value="PIN-like_dom_sf"/>
</dbReference>
<sequence>MSQDRNTVLVVDGHSMAFRAFYALPVENFTTRGGQATNAVYGFIAMLVKLLETERPSHVAVAFDLSRHSFRTEEYPEYKGTRDETPEDFKGQVEVIEDLLANMGIRTLTKENYEADDILATLAAQAPRQGMRVLLASGDRDTFQLVTDEVTVLYPGRSASDLQYMTPEAVEEKYGVTPQEYPDLAALVGETSDNLPGVPGVGAKTAAQWINKFGGLKGILEHVDDIGGKRGEALRENLSDVERNRRLNRLVDDLDLDVTMDQLRLQSADFDALDQLFDTLEFSTLRKRVYRVLGREADTQRASAIASDMPELVMKEVTIASPETDVEAWLSSYASGTTALTFEGNGRVTEADLSVVGLYGNSHGLVFDATRLTSKQEEAVTAYLSGHPSLIIHGGKAAEHAFASRGWKLPPPVFDTQLAAYLARPDRRAYSFAEVVSQFLGEGMGGAEPATLFNTNDKEPAEHALLLARLEPVLRDVLNTQEALPLLESMEIPMQTVLGQMERAGIAMDMRVLEELSQELHGNVERARSDAYTAIGHEANLGSPKQLQVILFEELGMPKTRKTKTGWTTDAEALQDLFARTGHPFLEALLRHRDSSKLMQMVDSLIGEVQPDGRIHTTFQQTVAGTGRIASSDPNLQNIPARSDTGLRVRGAFVAGDEYASLMSVDYSQIEMRIMAHLSEDQKLIDAFNMGEDLHRSMAAMVFDVPVDEVTAALRSRIKATSYGLAYGLSAYGLSKQLGIGVDEARQLREKYFERFGGVGRYLQEVVAQARDTGYTETMFGRRRYFPDLQSTNRRVVEMAERAALNAPIQGSAADIIKIATVEVNNRLQQGHYRSRLLLQIHDELLLEIAEGEREEVEQLAREAMASPVNMSVPLEVAVGVGHSWKDAAH</sequence>
<dbReference type="FunFam" id="1.10.150.20:FF:000003">
    <property type="entry name" value="DNA polymerase I"/>
    <property type="match status" value="1"/>
</dbReference>
<dbReference type="InterPro" id="IPR043502">
    <property type="entry name" value="DNA/RNA_pol_sf"/>
</dbReference>
<dbReference type="Gene3D" id="3.30.420.10">
    <property type="entry name" value="Ribonuclease H-like superfamily/Ribonuclease H"/>
    <property type="match status" value="1"/>
</dbReference>
<keyword evidence="4 15" id="KW-0235">DNA replication</keyword>
<dbReference type="SMART" id="SM00279">
    <property type="entry name" value="HhH2"/>
    <property type="match status" value="1"/>
</dbReference>
<dbReference type="SMART" id="SM00482">
    <property type="entry name" value="POLAc"/>
    <property type="match status" value="1"/>
</dbReference>
<dbReference type="Pfam" id="PF01367">
    <property type="entry name" value="5_3_exonuc"/>
    <property type="match status" value="1"/>
</dbReference>
<dbReference type="FunFam" id="1.10.150.20:FF:000002">
    <property type="entry name" value="DNA polymerase I"/>
    <property type="match status" value="1"/>
</dbReference>
<dbReference type="Pfam" id="PF00476">
    <property type="entry name" value="DNA_pol_A"/>
    <property type="match status" value="1"/>
</dbReference>
<feature type="domain" description="5'-3' exonuclease" evidence="16">
    <location>
        <begin position="4"/>
        <end position="266"/>
    </location>
</feature>
<dbReference type="AlphaFoldDB" id="A0A6N7W3K4"/>
<dbReference type="SUPFAM" id="SSF53098">
    <property type="entry name" value="Ribonuclease H-like"/>
    <property type="match status" value="1"/>
</dbReference>
<dbReference type="RefSeq" id="WP_154543914.1">
    <property type="nucleotide sequence ID" value="NZ_VULO01000004.1"/>
</dbReference>
<evidence type="ECO:0000313" key="19">
    <source>
        <dbReference type="Proteomes" id="UP000470875"/>
    </source>
</evidence>
<dbReference type="Gene3D" id="3.40.50.1010">
    <property type="entry name" value="5'-nuclease"/>
    <property type="match status" value="1"/>
</dbReference>
<dbReference type="FunFam" id="3.40.50.1010:FF:000001">
    <property type="entry name" value="DNA polymerase I"/>
    <property type="match status" value="1"/>
</dbReference>
<keyword evidence="11 15" id="KW-0234">DNA repair</keyword>
<keyword evidence="8 15" id="KW-0269">Exonuclease</keyword>
<evidence type="ECO:0000256" key="12">
    <source>
        <dbReference type="ARBA" id="ARBA00049244"/>
    </source>
</evidence>
<dbReference type="PRINTS" id="PR00868">
    <property type="entry name" value="DNAPOLI"/>
</dbReference>
<dbReference type="GO" id="GO:0008409">
    <property type="term" value="F:5'-3' exonuclease activity"/>
    <property type="evidence" value="ECO:0007669"/>
    <property type="project" value="UniProtKB-UniRule"/>
</dbReference>
<dbReference type="InterPro" id="IPR012337">
    <property type="entry name" value="RNaseH-like_sf"/>
</dbReference>
<name>A0A6N7W3K4_9ACTO</name>
<proteinExistence type="inferred from homology"/>
<dbReference type="GO" id="GO:0003887">
    <property type="term" value="F:DNA-directed DNA polymerase activity"/>
    <property type="evidence" value="ECO:0007669"/>
    <property type="project" value="UniProtKB-UniRule"/>
</dbReference>
<evidence type="ECO:0000256" key="11">
    <source>
        <dbReference type="ARBA" id="ARBA00023204"/>
    </source>
</evidence>
<comment type="catalytic activity">
    <reaction evidence="12 15">
        <text>DNA(n) + a 2'-deoxyribonucleoside 5'-triphosphate = DNA(n+1) + diphosphate</text>
        <dbReference type="Rhea" id="RHEA:22508"/>
        <dbReference type="Rhea" id="RHEA-COMP:17339"/>
        <dbReference type="Rhea" id="RHEA-COMP:17340"/>
        <dbReference type="ChEBI" id="CHEBI:33019"/>
        <dbReference type="ChEBI" id="CHEBI:61560"/>
        <dbReference type="ChEBI" id="CHEBI:173112"/>
        <dbReference type="EC" id="2.7.7.7"/>
    </reaction>
</comment>